<name>A0ACB9F5G0_CICIN</name>
<sequence length="111" mass="12146">MLESVEPISPDLRLQDETHEISSSVVHNSSEKVNEISIANESTQIQQIGDREMNLSGISIPSEADNRTMSGIGFYISNAGNRLLMEPIFNPSSKAHAGQNSGRPFPSKFTE</sequence>
<dbReference type="Proteomes" id="UP001055811">
    <property type="component" value="Linkage Group LG03"/>
</dbReference>
<dbReference type="EMBL" id="CM042011">
    <property type="protein sequence ID" value="KAI3766583.1"/>
    <property type="molecule type" value="Genomic_DNA"/>
</dbReference>
<keyword evidence="2" id="KW-1185">Reference proteome</keyword>
<reference evidence="1 2" key="2">
    <citation type="journal article" date="2022" name="Mol. Ecol. Resour.">
        <title>The genomes of chicory, endive, great burdock and yacon provide insights into Asteraceae paleo-polyploidization history and plant inulin production.</title>
        <authorList>
            <person name="Fan W."/>
            <person name="Wang S."/>
            <person name="Wang H."/>
            <person name="Wang A."/>
            <person name="Jiang F."/>
            <person name="Liu H."/>
            <person name="Zhao H."/>
            <person name="Xu D."/>
            <person name="Zhang Y."/>
        </authorList>
    </citation>
    <scope>NUCLEOTIDE SEQUENCE [LARGE SCALE GENOMIC DNA]</scope>
    <source>
        <strain evidence="2">cv. Punajuju</strain>
        <tissue evidence="1">Leaves</tissue>
    </source>
</reference>
<evidence type="ECO:0000313" key="2">
    <source>
        <dbReference type="Proteomes" id="UP001055811"/>
    </source>
</evidence>
<evidence type="ECO:0000313" key="1">
    <source>
        <dbReference type="EMBL" id="KAI3766583.1"/>
    </source>
</evidence>
<comment type="caution">
    <text evidence="1">The sequence shown here is derived from an EMBL/GenBank/DDBJ whole genome shotgun (WGS) entry which is preliminary data.</text>
</comment>
<reference evidence="2" key="1">
    <citation type="journal article" date="2022" name="Mol. Ecol. Resour.">
        <title>The genomes of chicory, endive, great burdock and yacon provide insights into Asteraceae palaeo-polyploidization history and plant inulin production.</title>
        <authorList>
            <person name="Fan W."/>
            <person name="Wang S."/>
            <person name="Wang H."/>
            <person name="Wang A."/>
            <person name="Jiang F."/>
            <person name="Liu H."/>
            <person name="Zhao H."/>
            <person name="Xu D."/>
            <person name="Zhang Y."/>
        </authorList>
    </citation>
    <scope>NUCLEOTIDE SEQUENCE [LARGE SCALE GENOMIC DNA]</scope>
    <source>
        <strain evidence="2">cv. Punajuju</strain>
    </source>
</reference>
<proteinExistence type="predicted"/>
<protein>
    <submittedName>
        <fullName evidence="1">Uncharacterized protein</fullName>
    </submittedName>
</protein>
<gene>
    <name evidence="1" type="ORF">L2E82_16647</name>
</gene>
<accession>A0ACB9F5G0</accession>
<organism evidence="1 2">
    <name type="scientific">Cichorium intybus</name>
    <name type="common">Chicory</name>
    <dbReference type="NCBI Taxonomy" id="13427"/>
    <lineage>
        <taxon>Eukaryota</taxon>
        <taxon>Viridiplantae</taxon>
        <taxon>Streptophyta</taxon>
        <taxon>Embryophyta</taxon>
        <taxon>Tracheophyta</taxon>
        <taxon>Spermatophyta</taxon>
        <taxon>Magnoliopsida</taxon>
        <taxon>eudicotyledons</taxon>
        <taxon>Gunneridae</taxon>
        <taxon>Pentapetalae</taxon>
        <taxon>asterids</taxon>
        <taxon>campanulids</taxon>
        <taxon>Asterales</taxon>
        <taxon>Asteraceae</taxon>
        <taxon>Cichorioideae</taxon>
        <taxon>Cichorieae</taxon>
        <taxon>Cichoriinae</taxon>
        <taxon>Cichorium</taxon>
    </lineage>
</organism>